<evidence type="ECO:0000256" key="3">
    <source>
        <dbReference type="ARBA" id="ARBA00022475"/>
    </source>
</evidence>
<dbReference type="InterPro" id="IPR032808">
    <property type="entry name" value="DoxX"/>
</dbReference>
<protein>
    <submittedName>
        <fullName evidence="8">DoxX protein</fullName>
    </submittedName>
</protein>
<gene>
    <name evidence="8" type="primary">doxX</name>
    <name evidence="8" type="ORF">SOCEGT47_027550</name>
</gene>
<sequence length="197" mass="19840">MLGGMRFGRKRSSLADVGLLVLRATAGGLLAGHGAQKLLGWFGGHGFDGTAMWLESMGMRPARVWAALGGLAELGGGLLTSLGFLGPAGPLGILASMGMATAKVHWHKPIWVTSGGAELPVTNMAIATALILTGPGRLSLDEALDLDVPRWLALPGLAAVGVGLGLGLATSQPEAQTTSPEVAGAGLQAGDRAAHPI</sequence>
<dbReference type="GO" id="GO:0005886">
    <property type="term" value="C:plasma membrane"/>
    <property type="evidence" value="ECO:0007669"/>
    <property type="project" value="UniProtKB-SubCell"/>
</dbReference>
<dbReference type="PANTHER" id="PTHR33452:SF1">
    <property type="entry name" value="INNER MEMBRANE PROTEIN YPHA-RELATED"/>
    <property type="match status" value="1"/>
</dbReference>
<keyword evidence="4" id="KW-0812">Transmembrane</keyword>
<dbReference type="EMBL" id="CP012670">
    <property type="protein sequence ID" value="AUX22254.1"/>
    <property type="molecule type" value="Genomic_DNA"/>
</dbReference>
<evidence type="ECO:0000256" key="1">
    <source>
        <dbReference type="ARBA" id="ARBA00004651"/>
    </source>
</evidence>
<keyword evidence="3" id="KW-1003">Cell membrane</keyword>
<reference evidence="8 9" key="1">
    <citation type="submission" date="2015-09" db="EMBL/GenBank/DDBJ databases">
        <title>Sorangium comparison.</title>
        <authorList>
            <person name="Zaburannyi N."/>
            <person name="Bunk B."/>
            <person name="Overmann J."/>
            <person name="Mueller R."/>
        </authorList>
    </citation>
    <scope>NUCLEOTIDE SEQUENCE [LARGE SCALE GENOMIC DNA]</scope>
    <source>
        <strain evidence="8 9">So ceGT47</strain>
    </source>
</reference>
<dbReference type="AlphaFoldDB" id="A0A4P2PZB9"/>
<comment type="similarity">
    <text evidence="2">Belongs to the DoxX family.</text>
</comment>
<evidence type="ECO:0000313" key="9">
    <source>
        <dbReference type="Proteomes" id="UP000295781"/>
    </source>
</evidence>
<keyword evidence="5" id="KW-1133">Transmembrane helix</keyword>
<evidence type="ECO:0000256" key="6">
    <source>
        <dbReference type="ARBA" id="ARBA00023136"/>
    </source>
</evidence>
<organism evidence="8 9">
    <name type="scientific">Sorangium cellulosum</name>
    <name type="common">Polyangium cellulosum</name>
    <dbReference type="NCBI Taxonomy" id="56"/>
    <lineage>
        <taxon>Bacteria</taxon>
        <taxon>Pseudomonadati</taxon>
        <taxon>Myxococcota</taxon>
        <taxon>Polyangia</taxon>
        <taxon>Polyangiales</taxon>
        <taxon>Polyangiaceae</taxon>
        <taxon>Sorangium</taxon>
    </lineage>
</organism>
<keyword evidence="6" id="KW-0472">Membrane</keyword>
<accession>A0A4P2PZB9</accession>
<evidence type="ECO:0000256" key="5">
    <source>
        <dbReference type="ARBA" id="ARBA00022989"/>
    </source>
</evidence>
<dbReference type="PANTHER" id="PTHR33452">
    <property type="entry name" value="OXIDOREDUCTASE CATD-RELATED"/>
    <property type="match status" value="1"/>
</dbReference>
<comment type="subcellular location">
    <subcellularLocation>
        <location evidence="1">Cell membrane</location>
        <topology evidence="1">Multi-pass membrane protein</topology>
    </subcellularLocation>
</comment>
<name>A0A4P2PZB9_SORCE</name>
<evidence type="ECO:0000256" key="2">
    <source>
        <dbReference type="ARBA" id="ARBA00006679"/>
    </source>
</evidence>
<evidence type="ECO:0000313" key="8">
    <source>
        <dbReference type="EMBL" id="AUX22254.1"/>
    </source>
</evidence>
<feature type="region of interest" description="Disordered" evidence="7">
    <location>
        <begin position="175"/>
        <end position="197"/>
    </location>
</feature>
<evidence type="ECO:0000256" key="7">
    <source>
        <dbReference type="SAM" id="MobiDB-lite"/>
    </source>
</evidence>
<evidence type="ECO:0000256" key="4">
    <source>
        <dbReference type="ARBA" id="ARBA00022692"/>
    </source>
</evidence>
<dbReference type="InterPro" id="IPR051907">
    <property type="entry name" value="DoxX-like_oxidoreductase"/>
</dbReference>
<dbReference type="Pfam" id="PF07681">
    <property type="entry name" value="DoxX"/>
    <property type="match status" value="1"/>
</dbReference>
<dbReference type="Proteomes" id="UP000295781">
    <property type="component" value="Chromosome"/>
</dbReference>
<proteinExistence type="inferred from homology"/>